<gene>
    <name evidence="1" type="ORF">GU926_16150</name>
</gene>
<evidence type="ECO:0000313" key="1">
    <source>
        <dbReference type="EMBL" id="QHL88877.1"/>
    </source>
</evidence>
<name>A0A6P1P387_9BACT</name>
<dbReference type="EMBL" id="CP047897">
    <property type="protein sequence ID" value="QHL88877.1"/>
    <property type="molecule type" value="Genomic_DNA"/>
</dbReference>
<sequence length="99" mass="11353">MEKTAPHFPLIEKETIPELQFGQEDVWPNKEAQKRRLHDLERASRLGNGYQGKVEVTFQIAGGDIKRVQTTIWQVDQEFVTLKSGVTLPLRSVLGVEFF</sequence>
<protein>
    <submittedName>
        <fullName evidence="1">Uncharacterized protein</fullName>
    </submittedName>
</protein>
<proteinExistence type="predicted"/>
<dbReference type="KEGG" id="nib:GU926_16150"/>
<accession>A0A6P1P387</accession>
<dbReference type="AlphaFoldDB" id="A0A6P1P387"/>
<dbReference type="RefSeq" id="WP_160693687.1">
    <property type="nucleotide sequence ID" value="NZ_CP047897.1"/>
</dbReference>
<reference evidence="1 2" key="1">
    <citation type="submission" date="2020-01" db="EMBL/GenBank/DDBJ databases">
        <authorList>
            <person name="Kim M."/>
        </authorList>
    </citation>
    <scope>NUCLEOTIDE SEQUENCE [LARGE SCALE GENOMIC DNA]</scope>
    <source>
        <strain evidence="1 2">BT10</strain>
    </source>
</reference>
<keyword evidence="2" id="KW-1185">Reference proteome</keyword>
<organism evidence="1 2">
    <name type="scientific">Nibribacter ruber</name>
    <dbReference type="NCBI Taxonomy" id="2698458"/>
    <lineage>
        <taxon>Bacteria</taxon>
        <taxon>Pseudomonadati</taxon>
        <taxon>Bacteroidota</taxon>
        <taxon>Cytophagia</taxon>
        <taxon>Cytophagales</taxon>
        <taxon>Hymenobacteraceae</taxon>
        <taxon>Nibribacter</taxon>
    </lineage>
</organism>
<dbReference type="Proteomes" id="UP000464214">
    <property type="component" value="Chromosome"/>
</dbReference>
<evidence type="ECO:0000313" key="2">
    <source>
        <dbReference type="Proteomes" id="UP000464214"/>
    </source>
</evidence>